<dbReference type="AlphaFoldDB" id="A0AAV4SSL2"/>
<dbReference type="EMBL" id="BPLR01009979">
    <property type="protein sequence ID" value="GIY35906.1"/>
    <property type="molecule type" value="Genomic_DNA"/>
</dbReference>
<name>A0AAV4SSL2_CAEEX</name>
<proteinExistence type="predicted"/>
<protein>
    <submittedName>
        <fullName evidence="1">Uncharacterized protein</fullName>
    </submittedName>
</protein>
<accession>A0AAV4SSL2</accession>
<evidence type="ECO:0000313" key="2">
    <source>
        <dbReference type="Proteomes" id="UP001054945"/>
    </source>
</evidence>
<sequence>MNFHISPSSVRLCQLVCLDGCKCLELGFDKSKASDQKSRQKKERKRSGIFIKLAIRAFLLKGGFSQRIRSHHLFVSFNNCCKFNFYLFCSNPYP</sequence>
<evidence type="ECO:0000313" key="1">
    <source>
        <dbReference type="EMBL" id="GIY35906.1"/>
    </source>
</evidence>
<reference evidence="1 2" key="1">
    <citation type="submission" date="2021-06" db="EMBL/GenBank/DDBJ databases">
        <title>Caerostris extrusa draft genome.</title>
        <authorList>
            <person name="Kono N."/>
            <person name="Arakawa K."/>
        </authorList>
    </citation>
    <scope>NUCLEOTIDE SEQUENCE [LARGE SCALE GENOMIC DNA]</scope>
</reference>
<keyword evidence="2" id="KW-1185">Reference proteome</keyword>
<gene>
    <name evidence="1" type="ORF">CEXT_652481</name>
</gene>
<comment type="caution">
    <text evidence="1">The sequence shown here is derived from an EMBL/GenBank/DDBJ whole genome shotgun (WGS) entry which is preliminary data.</text>
</comment>
<organism evidence="1 2">
    <name type="scientific">Caerostris extrusa</name>
    <name type="common">Bark spider</name>
    <name type="synonym">Caerostris bankana</name>
    <dbReference type="NCBI Taxonomy" id="172846"/>
    <lineage>
        <taxon>Eukaryota</taxon>
        <taxon>Metazoa</taxon>
        <taxon>Ecdysozoa</taxon>
        <taxon>Arthropoda</taxon>
        <taxon>Chelicerata</taxon>
        <taxon>Arachnida</taxon>
        <taxon>Araneae</taxon>
        <taxon>Araneomorphae</taxon>
        <taxon>Entelegynae</taxon>
        <taxon>Araneoidea</taxon>
        <taxon>Araneidae</taxon>
        <taxon>Caerostris</taxon>
    </lineage>
</organism>
<dbReference type="Proteomes" id="UP001054945">
    <property type="component" value="Unassembled WGS sequence"/>
</dbReference>